<feature type="region of interest" description="Disordered" evidence="1">
    <location>
        <begin position="629"/>
        <end position="655"/>
    </location>
</feature>
<dbReference type="InterPro" id="IPR036034">
    <property type="entry name" value="PDZ_sf"/>
</dbReference>
<feature type="compositionally biased region" description="Polar residues" evidence="1">
    <location>
        <begin position="1112"/>
        <end position="1129"/>
    </location>
</feature>
<feature type="domain" description="PDZ" evidence="2">
    <location>
        <begin position="1240"/>
        <end position="1335"/>
    </location>
</feature>
<dbReference type="Gene3D" id="2.30.42.10">
    <property type="match status" value="1"/>
</dbReference>
<feature type="compositionally biased region" description="Polar residues" evidence="1">
    <location>
        <begin position="333"/>
        <end position="343"/>
    </location>
</feature>
<evidence type="ECO:0000313" key="4">
    <source>
        <dbReference type="Proteomes" id="UP001516023"/>
    </source>
</evidence>
<feature type="region of interest" description="Disordered" evidence="1">
    <location>
        <begin position="1422"/>
        <end position="1486"/>
    </location>
</feature>
<evidence type="ECO:0000313" key="3">
    <source>
        <dbReference type="EMBL" id="KAL3803178.1"/>
    </source>
</evidence>
<accession>A0ABD3QRX6</accession>
<sequence>MPRIHEGGDYRRKHRGIYSLTTPFQQQNGDLSFRGDEDEDDARRTLARNAVIVGGIQDDRSMNIEVQENEGGMMSQLTLEGGTQYYTGARDEDALERGDDRVTDESVSGADQNDENALVKESAMASRRNSMIRASIENQEKTREMNDGFADDDSVTTMDDRSDKRENDELSIDLLQDEWDNDAKRTTHGDVSPKTIHDDVAKARTVCSNATPNKSTNTTIQQRRQPSKQSIVAELSPATLTLDRLDAFGSQEGGAELSIHLLAKVAETHAERNVDNDIDQAIKSKDLLDEPPSIQGNSKCIRNSHSPEPRSARPPKQVLNVDKRDKVFLTVGMNGNNATSLNNDSEDDSGTTNSVERKPKSSGKVNSPETYNKEIQSVSASLAKRQCLHELKEYFMSTQNSSEYARKKHGSKDHPSPPIVPFCLPCKNPVLTLPHHGLCPKHADFFNSGSYEILNLIVDGNRIGCEACVFHFENGRPNKHLQHIVGCERGNNKGAKKSGSNVVSASRTAIGGEHSKHSSLLTKDGRKLFSVSLEDAAAAGCSKCQRELATGKKSSKSHDDCCPRKLNSKRKNTSNDYTGFNRANSGENSQRSPALDNSSISLVGISLEVAAAAGCGKCQLELKTGTKTVSTHDDICPRKRGGDPSGVRDRANTANTNSIKPSLEVGASTGCRKCQIELATGIKDKRRHGINCPLGGKWSSHNHESNPNQCIQQKQTSSKIVDKHNALAHSDDDMNSCVEGRCKTSTPANNLMDKNPKPPKFDVGTVVFVESRTWTGVNKPGGVARVTKVHLPTRSFKDNHEDDEDNCTKYDVAYVVETRREKMVEERFISLHADYVSPSKDITVTPMDREVDSSDSEEERQCNRRGKKLPTNDFTLDGKRKHSSRDADAYSVSHDAENICISSAEKLDEDGNPLSDYELLRLRNIKRNEARLAKLGLLVPTKQKAKSNDKRKSQPSNDGQTEISLNGGKKPAVDADKTNMPHRQTKDNNRQSDGTLKRSSGSNDDIEKPKKKKKAEPEKQDCIKRSSSNPASKDSMQTTPQVDSLVLAAKSGCRKCTLEWQNEKIDPNSYHDQCCPRTNANHAEGQTQSLQKKAPHKNTAECPPPPPESHSRTTSKPTPGNISAMRSVSPSPALLASRVSQSLPAFIAEFTTQAAINADLPAPRGSKWLPCPNPWGKIGHEEGDVVIISPFQSENAHDLISTFHQSQHGFPPKRFASNPFEPSSPYHVTHISPARGGYSVLRMTRDRVGLIPWGFTVRNHEFGGACLVDSIEPSSPAEGAEDISGWKDGQCLGLKIHDMIISINGKTVGGMTEPEFQIELDVCGPELMLVVCRFGIVEQPHEMSDHGGNNHDDLAMDWNDIGAVASAVNKSVRFGEGKKQTRACEENVQKFHKSNRETEHILTSMQSIVSNKQLRDLHSTIDQSNDSSHIAVGVNRQVQVTRPLTMHNSEKNKSKNEMQKRNEGHNNANNSLSSPHTMGRESKKDESIIADKCSYDKKISCRRVGESYAVSRYRKQLEELSEESEGEHESSFGARKNNVASNPSTKVVGQTARNRSHEDDPRAEESEEDDDENPWLGCVCGKTHPHPIKVFWLQCETCDAWYNVAEECVGFDANFADSLDEWSCWNCSPPIPGLEK</sequence>
<feature type="compositionally biased region" description="Basic and acidic residues" evidence="1">
    <location>
        <begin position="971"/>
        <end position="990"/>
    </location>
</feature>
<feature type="compositionally biased region" description="Polar residues" evidence="1">
    <location>
        <begin position="991"/>
        <end position="1003"/>
    </location>
</feature>
<feature type="compositionally biased region" description="Polar residues" evidence="1">
    <location>
        <begin position="954"/>
        <end position="964"/>
    </location>
</feature>
<comment type="caution">
    <text evidence="3">The sequence shown here is derived from an EMBL/GenBank/DDBJ whole genome shotgun (WGS) entry which is preliminary data.</text>
</comment>
<evidence type="ECO:0000256" key="1">
    <source>
        <dbReference type="SAM" id="MobiDB-lite"/>
    </source>
</evidence>
<evidence type="ECO:0000259" key="2">
    <source>
        <dbReference type="PROSITE" id="PS50106"/>
    </source>
</evidence>
<dbReference type="CDD" id="cd00136">
    <property type="entry name" value="PDZ_canonical"/>
    <property type="match status" value="1"/>
</dbReference>
<dbReference type="CDD" id="cd15517">
    <property type="entry name" value="PHD_TCF19_like"/>
    <property type="match status" value="1"/>
</dbReference>
<dbReference type="Gene3D" id="3.30.40.10">
    <property type="entry name" value="Zinc/RING finger domain, C3HC4 (zinc finger)"/>
    <property type="match status" value="1"/>
</dbReference>
<feature type="region of interest" description="Disordered" evidence="1">
    <location>
        <begin position="1519"/>
        <end position="1572"/>
    </location>
</feature>
<dbReference type="SUPFAM" id="SSF50156">
    <property type="entry name" value="PDZ domain-like"/>
    <property type="match status" value="1"/>
</dbReference>
<reference evidence="3 4" key="1">
    <citation type="journal article" date="2020" name="G3 (Bethesda)">
        <title>Improved Reference Genome for Cyclotella cryptica CCMP332, a Model for Cell Wall Morphogenesis, Salinity Adaptation, and Lipid Production in Diatoms (Bacillariophyta).</title>
        <authorList>
            <person name="Roberts W.R."/>
            <person name="Downey K.M."/>
            <person name="Ruck E.C."/>
            <person name="Traller J.C."/>
            <person name="Alverson A.J."/>
        </authorList>
    </citation>
    <scope>NUCLEOTIDE SEQUENCE [LARGE SCALE GENOMIC DNA]</scope>
    <source>
        <strain evidence="3 4">CCMP332</strain>
    </source>
</reference>
<feature type="compositionally biased region" description="Polar residues" evidence="1">
    <location>
        <begin position="574"/>
        <end position="595"/>
    </location>
</feature>
<feature type="compositionally biased region" description="Polar residues" evidence="1">
    <location>
        <begin position="209"/>
        <end position="230"/>
    </location>
</feature>
<feature type="compositionally biased region" description="Basic and acidic residues" evidence="1">
    <location>
        <begin position="1448"/>
        <end position="1464"/>
    </location>
</feature>
<feature type="compositionally biased region" description="Polar residues" evidence="1">
    <location>
        <begin position="1538"/>
        <end position="1553"/>
    </location>
</feature>
<name>A0ABD3QRX6_9STRA</name>
<dbReference type="SMART" id="SM00228">
    <property type="entry name" value="PDZ"/>
    <property type="match status" value="1"/>
</dbReference>
<feature type="compositionally biased region" description="Basic and acidic residues" evidence="1">
    <location>
        <begin position="158"/>
        <end position="168"/>
    </location>
</feature>
<feature type="region of interest" description="Disordered" evidence="1">
    <location>
        <begin position="209"/>
        <end position="231"/>
    </location>
</feature>
<feature type="compositionally biased region" description="Basic and acidic residues" evidence="1">
    <location>
        <begin position="1015"/>
        <end position="1024"/>
    </location>
</feature>
<feature type="compositionally biased region" description="Polar residues" evidence="1">
    <location>
        <begin position="1081"/>
        <end position="1091"/>
    </location>
</feature>
<feature type="compositionally biased region" description="Polar residues" evidence="1">
    <location>
        <begin position="294"/>
        <end position="304"/>
    </location>
</feature>
<feature type="region of interest" description="Disordered" evidence="1">
    <location>
        <begin position="137"/>
        <end position="168"/>
    </location>
</feature>
<dbReference type="SUPFAM" id="SSF57903">
    <property type="entry name" value="FYVE/PHD zinc finger"/>
    <property type="match status" value="1"/>
</dbReference>
<proteinExistence type="predicted"/>
<feature type="compositionally biased region" description="Polar residues" evidence="1">
    <location>
        <begin position="363"/>
        <end position="372"/>
    </location>
</feature>
<dbReference type="PROSITE" id="PS50106">
    <property type="entry name" value="PDZ"/>
    <property type="match status" value="1"/>
</dbReference>
<feature type="compositionally biased region" description="Basic and acidic residues" evidence="1">
    <location>
        <begin position="1555"/>
        <end position="1564"/>
    </location>
</feature>
<organism evidence="3 4">
    <name type="scientific">Cyclotella cryptica</name>
    <dbReference type="NCBI Taxonomy" id="29204"/>
    <lineage>
        <taxon>Eukaryota</taxon>
        <taxon>Sar</taxon>
        <taxon>Stramenopiles</taxon>
        <taxon>Ochrophyta</taxon>
        <taxon>Bacillariophyta</taxon>
        <taxon>Coscinodiscophyceae</taxon>
        <taxon>Thalassiosirophycidae</taxon>
        <taxon>Stephanodiscales</taxon>
        <taxon>Stephanodiscaceae</taxon>
        <taxon>Cyclotella</taxon>
    </lineage>
</organism>
<feature type="region of interest" description="Disordered" evidence="1">
    <location>
        <begin position="572"/>
        <end position="595"/>
    </location>
</feature>
<dbReference type="Proteomes" id="UP001516023">
    <property type="component" value="Unassembled WGS sequence"/>
</dbReference>
<dbReference type="InterPro" id="IPR001478">
    <property type="entry name" value="PDZ"/>
</dbReference>
<protein>
    <recommendedName>
        <fullName evidence="2">PDZ domain-containing protein</fullName>
    </recommendedName>
</protein>
<dbReference type="InterPro" id="IPR011011">
    <property type="entry name" value="Znf_FYVE_PHD"/>
</dbReference>
<dbReference type="InterPro" id="IPR013083">
    <property type="entry name" value="Znf_RING/FYVE/PHD"/>
</dbReference>
<keyword evidence="4" id="KW-1185">Reference proteome</keyword>
<feature type="compositionally biased region" description="Polar residues" evidence="1">
    <location>
        <begin position="1465"/>
        <end position="1476"/>
    </location>
</feature>
<feature type="region of interest" description="Disordered" evidence="1">
    <location>
        <begin position="845"/>
        <end position="892"/>
    </location>
</feature>
<feature type="region of interest" description="Disordered" evidence="1">
    <location>
        <begin position="284"/>
        <end position="372"/>
    </location>
</feature>
<feature type="compositionally biased region" description="Basic and acidic residues" evidence="1">
    <location>
        <begin position="630"/>
        <end position="651"/>
    </location>
</feature>
<feature type="compositionally biased region" description="Polar residues" evidence="1">
    <location>
        <begin position="1025"/>
        <end position="1040"/>
    </location>
</feature>
<gene>
    <name evidence="3" type="ORF">HJC23_003453</name>
</gene>
<dbReference type="EMBL" id="JABMIG020000015">
    <property type="protein sequence ID" value="KAL3803178.1"/>
    <property type="molecule type" value="Genomic_DNA"/>
</dbReference>
<feature type="region of interest" description="Disordered" evidence="1">
    <location>
        <begin position="1081"/>
        <end position="1129"/>
    </location>
</feature>
<feature type="region of interest" description="Disordered" evidence="1">
    <location>
        <begin position="940"/>
        <end position="1040"/>
    </location>
</feature>